<evidence type="ECO:0000256" key="3">
    <source>
        <dbReference type="ARBA" id="ARBA00022737"/>
    </source>
</evidence>
<gene>
    <name evidence="9" type="ORF">CCAM_LOCUS37489</name>
</gene>
<evidence type="ECO:0000256" key="5">
    <source>
        <dbReference type="ARBA" id="ARBA00024341"/>
    </source>
</evidence>
<dbReference type="InterPro" id="IPR025064">
    <property type="entry name" value="DUF4005"/>
</dbReference>
<dbReference type="InterPro" id="IPR000048">
    <property type="entry name" value="IQ_motif_EF-hand-BS"/>
</dbReference>
<reference evidence="9 10" key="1">
    <citation type="submission" date="2018-04" db="EMBL/GenBank/DDBJ databases">
        <authorList>
            <person name="Vogel A."/>
        </authorList>
    </citation>
    <scope>NUCLEOTIDE SEQUENCE [LARGE SCALE GENOMIC DNA]</scope>
</reference>
<evidence type="ECO:0000256" key="7">
    <source>
        <dbReference type="SAM" id="MobiDB-lite"/>
    </source>
</evidence>
<feature type="compositionally biased region" description="Polar residues" evidence="7">
    <location>
        <begin position="310"/>
        <end position="322"/>
    </location>
</feature>
<feature type="domain" description="DUF4005" evidence="8">
    <location>
        <begin position="349"/>
        <end position="421"/>
    </location>
</feature>
<dbReference type="PROSITE" id="PS50096">
    <property type="entry name" value="IQ"/>
    <property type="match status" value="2"/>
</dbReference>
<protein>
    <recommendedName>
        <fullName evidence="8">DUF4005 domain-containing protein</fullName>
    </recommendedName>
</protein>
<dbReference type="PANTHER" id="PTHR32295:SF6">
    <property type="entry name" value="PROTEIN IQ-DOMAIN 18"/>
    <property type="match status" value="1"/>
</dbReference>
<dbReference type="EMBL" id="OOIL02005600">
    <property type="protein sequence ID" value="VFQ95713.1"/>
    <property type="molecule type" value="Genomic_DNA"/>
</dbReference>
<keyword evidence="4" id="KW-0112">Calmodulin-binding</keyword>
<comment type="subunit">
    <text evidence="6">Binds to multiple calmodulin (CaM) in the presence of Ca(2+) and CaM-like proteins.</text>
</comment>
<dbReference type="PANTHER" id="PTHR32295">
    <property type="entry name" value="IQ-DOMAIN 5-RELATED"/>
    <property type="match status" value="1"/>
</dbReference>
<dbReference type="Pfam" id="PF13178">
    <property type="entry name" value="DUF4005"/>
    <property type="match status" value="1"/>
</dbReference>
<dbReference type="FunFam" id="1.20.5.190:FF:000062">
    <property type="entry name" value="IQ-domain 11"/>
    <property type="match status" value="1"/>
</dbReference>
<name>A0A484N3L3_9ASTE</name>
<keyword evidence="2" id="KW-0963">Cytoplasm</keyword>
<sequence>MEMGIKKGGSSWLSAVKRALRSPIKEKRNHHHHQHEEDEDKKRERKRWLFRKSTNNSNNVIRHESGSAVQSKQAAGARCGGGAAEERHHHHHVIAVAVAEAAVATAQAAVEVARLSKAPPPPPATAAADSNVLSSSSSTYARGREHLAALIIQTYFRGYLARRALRALRGLVKLQALVRGHNVRKQAKTTLRCMQALVRVQSRILLHRTINGRHQQVAAAGCTISSTTTPAYSLPHHHHSRRHDDFYSPDRMSTSRCGGGSDYTVAVEDWDERSHTIEEVKAMLYSRKEMEAVASLRRPWRDLSHAFSQQMWRGGNNNPSTIDTEDESRERQQWQYSHHYPSPPTKLISPQSSREERRANCLDGRGSATMPSYMATTESAKARTRSQSAPRHRAPSKVPENAGPAKKRLSYPVPDPDAGTGYCLRSPSFKSVASGYEHHSNYSSPLYTESVGGAVSSRDLRRWWR</sequence>
<dbReference type="Proteomes" id="UP000595140">
    <property type="component" value="Unassembled WGS sequence"/>
</dbReference>
<comment type="subcellular location">
    <subcellularLocation>
        <location evidence="1">Cytoplasm</location>
    </subcellularLocation>
</comment>
<evidence type="ECO:0000313" key="10">
    <source>
        <dbReference type="Proteomes" id="UP000595140"/>
    </source>
</evidence>
<feature type="region of interest" description="Disordered" evidence="7">
    <location>
        <begin position="233"/>
        <end position="253"/>
    </location>
</feature>
<feature type="compositionally biased region" description="Polar residues" evidence="7">
    <location>
        <begin position="374"/>
        <end position="389"/>
    </location>
</feature>
<dbReference type="SMART" id="SM00015">
    <property type="entry name" value="IQ"/>
    <property type="match status" value="2"/>
</dbReference>
<evidence type="ECO:0000256" key="2">
    <source>
        <dbReference type="ARBA" id="ARBA00022490"/>
    </source>
</evidence>
<comment type="similarity">
    <text evidence="5">Belongs to the IQD family.</text>
</comment>
<evidence type="ECO:0000256" key="6">
    <source>
        <dbReference type="ARBA" id="ARBA00024378"/>
    </source>
</evidence>
<feature type="region of interest" description="Disordered" evidence="7">
    <location>
        <begin position="310"/>
        <end position="413"/>
    </location>
</feature>
<dbReference type="OrthoDB" id="776767at2759"/>
<feature type="region of interest" description="Disordered" evidence="7">
    <location>
        <begin position="1"/>
        <end position="75"/>
    </location>
</feature>
<dbReference type="Gene3D" id="1.20.5.190">
    <property type="match status" value="1"/>
</dbReference>
<evidence type="ECO:0000256" key="4">
    <source>
        <dbReference type="ARBA" id="ARBA00022860"/>
    </source>
</evidence>
<dbReference type="Pfam" id="PF00612">
    <property type="entry name" value="IQ"/>
    <property type="match status" value="2"/>
</dbReference>
<dbReference type="GO" id="GO:0005737">
    <property type="term" value="C:cytoplasm"/>
    <property type="evidence" value="ECO:0007669"/>
    <property type="project" value="UniProtKB-SubCell"/>
</dbReference>
<accession>A0A484N3L3</accession>
<dbReference type="AlphaFoldDB" id="A0A484N3L3"/>
<evidence type="ECO:0000259" key="8">
    <source>
        <dbReference type="Pfam" id="PF13178"/>
    </source>
</evidence>
<organism evidence="9 10">
    <name type="scientific">Cuscuta campestris</name>
    <dbReference type="NCBI Taxonomy" id="132261"/>
    <lineage>
        <taxon>Eukaryota</taxon>
        <taxon>Viridiplantae</taxon>
        <taxon>Streptophyta</taxon>
        <taxon>Embryophyta</taxon>
        <taxon>Tracheophyta</taxon>
        <taxon>Spermatophyta</taxon>
        <taxon>Magnoliopsida</taxon>
        <taxon>eudicotyledons</taxon>
        <taxon>Gunneridae</taxon>
        <taxon>Pentapetalae</taxon>
        <taxon>asterids</taxon>
        <taxon>lamiids</taxon>
        <taxon>Solanales</taxon>
        <taxon>Convolvulaceae</taxon>
        <taxon>Cuscuteae</taxon>
        <taxon>Cuscuta</taxon>
        <taxon>Cuscuta subgen. Grammica</taxon>
        <taxon>Cuscuta sect. Cleistogrammica</taxon>
    </lineage>
</organism>
<evidence type="ECO:0000256" key="1">
    <source>
        <dbReference type="ARBA" id="ARBA00004496"/>
    </source>
</evidence>
<keyword evidence="10" id="KW-1185">Reference proteome</keyword>
<proteinExistence type="inferred from homology"/>
<keyword evidence="3" id="KW-0677">Repeat</keyword>
<evidence type="ECO:0000313" key="9">
    <source>
        <dbReference type="EMBL" id="VFQ95713.1"/>
    </source>
</evidence>
<dbReference type="GO" id="GO:0005516">
    <property type="term" value="F:calmodulin binding"/>
    <property type="evidence" value="ECO:0007669"/>
    <property type="project" value="UniProtKB-KW"/>
</dbReference>